<feature type="compositionally biased region" description="Basic residues" evidence="1">
    <location>
        <begin position="160"/>
        <end position="182"/>
    </location>
</feature>
<evidence type="ECO:0000313" key="3">
    <source>
        <dbReference type="Proteomes" id="UP000059680"/>
    </source>
</evidence>
<dbReference type="Proteomes" id="UP000059680">
    <property type="component" value="Chromosome 3"/>
</dbReference>
<feature type="non-terminal residue" evidence="2">
    <location>
        <position position="1"/>
    </location>
</feature>
<name>A0A0P0VYU1_ORYSJ</name>
<reference evidence="2 3" key="2">
    <citation type="journal article" date="2013" name="Plant Cell Physiol.">
        <title>Rice Annotation Project Database (RAP-DB): an integrative and interactive database for rice genomics.</title>
        <authorList>
            <person name="Sakai H."/>
            <person name="Lee S.S."/>
            <person name="Tanaka T."/>
            <person name="Numa H."/>
            <person name="Kim J."/>
            <person name="Kawahara Y."/>
            <person name="Wakimoto H."/>
            <person name="Yang C.C."/>
            <person name="Iwamoto M."/>
            <person name="Abe T."/>
            <person name="Yamada Y."/>
            <person name="Muto A."/>
            <person name="Inokuchi H."/>
            <person name="Ikemura T."/>
            <person name="Matsumoto T."/>
            <person name="Sasaki T."/>
            <person name="Itoh T."/>
        </authorList>
    </citation>
    <scope>NUCLEOTIDE SEQUENCE [LARGE SCALE GENOMIC DNA]</scope>
    <source>
        <strain evidence="3">cv. Nipponbare</strain>
    </source>
</reference>
<reference evidence="3" key="1">
    <citation type="journal article" date="2005" name="Nature">
        <title>The map-based sequence of the rice genome.</title>
        <authorList>
            <consortium name="International rice genome sequencing project (IRGSP)"/>
            <person name="Matsumoto T."/>
            <person name="Wu J."/>
            <person name="Kanamori H."/>
            <person name="Katayose Y."/>
            <person name="Fujisawa M."/>
            <person name="Namiki N."/>
            <person name="Mizuno H."/>
            <person name="Yamamoto K."/>
            <person name="Antonio B.A."/>
            <person name="Baba T."/>
            <person name="Sakata K."/>
            <person name="Nagamura Y."/>
            <person name="Aoki H."/>
            <person name="Arikawa K."/>
            <person name="Arita K."/>
            <person name="Bito T."/>
            <person name="Chiden Y."/>
            <person name="Fujitsuka N."/>
            <person name="Fukunaka R."/>
            <person name="Hamada M."/>
            <person name="Harada C."/>
            <person name="Hayashi A."/>
            <person name="Hijishita S."/>
            <person name="Honda M."/>
            <person name="Hosokawa S."/>
            <person name="Ichikawa Y."/>
            <person name="Idonuma A."/>
            <person name="Iijima M."/>
            <person name="Ikeda M."/>
            <person name="Ikeno M."/>
            <person name="Ito K."/>
            <person name="Ito S."/>
            <person name="Ito T."/>
            <person name="Ito Y."/>
            <person name="Ito Y."/>
            <person name="Iwabuchi A."/>
            <person name="Kamiya K."/>
            <person name="Karasawa W."/>
            <person name="Kurita K."/>
            <person name="Katagiri S."/>
            <person name="Kikuta A."/>
            <person name="Kobayashi H."/>
            <person name="Kobayashi N."/>
            <person name="Machita K."/>
            <person name="Maehara T."/>
            <person name="Masukawa M."/>
            <person name="Mizubayashi T."/>
            <person name="Mukai Y."/>
            <person name="Nagasaki H."/>
            <person name="Nagata Y."/>
            <person name="Naito S."/>
            <person name="Nakashima M."/>
            <person name="Nakama Y."/>
            <person name="Nakamichi Y."/>
            <person name="Nakamura M."/>
            <person name="Meguro A."/>
            <person name="Negishi M."/>
            <person name="Ohta I."/>
            <person name="Ohta T."/>
            <person name="Okamoto M."/>
            <person name="Ono N."/>
            <person name="Saji S."/>
            <person name="Sakaguchi M."/>
            <person name="Sakai K."/>
            <person name="Shibata M."/>
            <person name="Shimokawa T."/>
            <person name="Song J."/>
            <person name="Takazaki Y."/>
            <person name="Terasawa K."/>
            <person name="Tsugane M."/>
            <person name="Tsuji K."/>
            <person name="Ueda S."/>
            <person name="Waki K."/>
            <person name="Yamagata H."/>
            <person name="Yamamoto M."/>
            <person name="Yamamoto S."/>
            <person name="Yamane H."/>
            <person name="Yoshiki S."/>
            <person name="Yoshihara R."/>
            <person name="Yukawa K."/>
            <person name="Zhong H."/>
            <person name="Yano M."/>
            <person name="Yuan Q."/>
            <person name="Ouyang S."/>
            <person name="Liu J."/>
            <person name="Jones K.M."/>
            <person name="Gansberger K."/>
            <person name="Moffat K."/>
            <person name="Hill J."/>
            <person name="Bera J."/>
            <person name="Fadrosh D."/>
            <person name="Jin S."/>
            <person name="Johri S."/>
            <person name="Kim M."/>
            <person name="Overton L."/>
            <person name="Reardon M."/>
            <person name="Tsitrin T."/>
            <person name="Vuong H."/>
            <person name="Weaver B."/>
            <person name="Ciecko A."/>
            <person name="Tallon L."/>
            <person name="Jackson J."/>
            <person name="Pai G."/>
            <person name="Aken S.V."/>
            <person name="Utterback T."/>
            <person name="Reidmuller S."/>
            <person name="Feldblyum T."/>
            <person name="Hsiao J."/>
            <person name="Zismann V."/>
            <person name="Iobst S."/>
            <person name="de Vazeille A.R."/>
            <person name="Buell C.R."/>
            <person name="Ying K."/>
            <person name="Li Y."/>
            <person name="Lu T."/>
            <person name="Huang Y."/>
            <person name="Zhao Q."/>
            <person name="Feng Q."/>
            <person name="Zhang L."/>
            <person name="Zhu J."/>
            <person name="Weng Q."/>
            <person name="Mu J."/>
            <person name="Lu Y."/>
            <person name="Fan D."/>
            <person name="Liu Y."/>
            <person name="Guan J."/>
            <person name="Zhang Y."/>
            <person name="Yu S."/>
            <person name="Liu X."/>
            <person name="Zhang Y."/>
            <person name="Hong G."/>
            <person name="Han B."/>
            <person name="Choisne N."/>
            <person name="Demange N."/>
            <person name="Orjeda G."/>
            <person name="Samain S."/>
            <person name="Cattolico L."/>
            <person name="Pelletier E."/>
            <person name="Couloux A."/>
            <person name="Segurens B."/>
            <person name="Wincker P."/>
            <person name="D'Hont A."/>
            <person name="Scarpelli C."/>
            <person name="Weissenbach J."/>
            <person name="Salanoubat M."/>
            <person name="Quetier F."/>
            <person name="Yu Y."/>
            <person name="Kim H.R."/>
            <person name="Rambo T."/>
            <person name="Currie J."/>
            <person name="Collura K."/>
            <person name="Luo M."/>
            <person name="Yang T."/>
            <person name="Ammiraju J.S.S."/>
            <person name="Engler F."/>
            <person name="Soderlund C."/>
            <person name="Wing R.A."/>
            <person name="Palmer L.E."/>
            <person name="de la Bastide M."/>
            <person name="Spiegel L."/>
            <person name="Nascimento L."/>
            <person name="Zutavern T."/>
            <person name="O'Shaughnessy A."/>
            <person name="Dike S."/>
            <person name="Dedhia N."/>
            <person name="Preston R."/>
            <person name="Balija V."/>
            <person name="McCombie W.R."/>
            <person name="Chow T."/>
            <person name="Chen H."/>
            <person name="Chung M."/>
            <person name="Chen C."/>
            <person name="Shaw J."/>
            <person name="Wu H."/>
            <person name="Hsiao K."/>
            <person name="Chao Y."/>
            <person name="Chu M."/>
            <person name="Cheng C."/>
            <person name="Hour A."/>
            <person name="Lee P."/>
            <person name="Lin S."/>
            <person name="Lin Y."/>
            <person name="Liou J."/>
            <person name="Liu S."/>
            <person name="Hsing Y."/>
            <person name="Raghuvanshi S."/>
            <person name="Mohanty A."/>
            <person name="Bharti A.K."/>
            <person name="Gaur A."/>
            <person name="Gupta V."/>
            <person name="Kumar D."/>
            <person name="Ravi V."/>
            <person name="Vij S."/>
            <person name="Kapur A."/>
            <person name="Khurana P."/>
            <person name="Khurana P."/>
            <person name="Khurana J.P."/>
            <person name="Tyagi A.K."/>
            <person name="Gaikwad K."/>
            <person name="Singh A."/>
            <person name="Dalal V."/>
            <person name="Srivastava S."/>
            <person name="Dixit A."/>
            <person name="Pal A.K."/>
            <person name="Ghazi I.A."/>
            <person name="Yadav M."/>
            <person name="Pandit A."/>
            <person name="Bhargava A."/>
            <person name="Sureshbabu K."/>
            <person name="Batra K."/>
            <person name="Sharma T.R."/>
            <person name="Mohapatra T."/>
            <person name="Singh N.K."/>
            <person name="Messing J."/>
            <person name="Nelson A.B."/>
            <person name="Fuks G."/>
            <person name="Kavchok S."/>
            <person name="Keizer G."/>
            <person name="Linton E."/>
            <person name="Llaca V."/>
            <person name="Song R."/>
            <person name="Tanyolac B."/>
            <person name="Young S."/>
            <person name="Ho-Il K."/>
            <person name="Hahn J.H."/>
            <person name="Sangsakoo G."/>
            <person name="Vanavichit A."/>
            <person name="de Mattos Luiz.A.T."/>
            <person name="Zimmer P.D."/>
            <person name="Malone G."/>
            <person name="Dellagostin O."/>
            <person name="de Oliveira A.C."/>
            <person name="Bevan M."/>
            <person name="Bancroft I."/>
            <person name="Minx P."/>
            <person name="Cordum H."/>
            <person name="Wilson R."/>
            <person name="Cheng Z."/>
            <person name="Jin W."/>
            <person name="Jiang J."/>
            <person name="Leong S.A."/>
            <person name="Iwama H."/>
            <person name="Gojobori T."/>
            <person name="Itoh T."/>
            <person name="Niimura Y."/>
            <person name="Fujii Y."/>
            <person name="Habara T."/>
            <person name="Sakai H."/>
            <person name="Sato Y."/>
            <person name="Wilson G."/>
            <person name="Kumar K."/>
            <person name="McCouch S."/>
            <person name="Juretic N."/>
            <person name="Hoen D."/>
            <person name="Wright S."/>
            <person name="Bruskiewich R."/>
            <person name="Bureau T."/>
            <person name="Miyao A."/>
            <person name="Hirochika H."/>
            <person name="Nishikawa T."/>
            <person name="Kadowaki K."/>
            <person name="Sugiura M."/>
            <person name="Burr B."/>
            <person name="Sasaki T."/>
        </authorList>
    </citation>
    <scope>NUCLEOTIDE SEQUENCE [LARGE SCALE GENOMIC DNA]</scope>
    <source>
        <strain evidence="3">cv. Nipponbare</strain>
    </source>
</reference>
<evidence type="ECO:0000256" key="1">
    <source>
        <dbReference type="SAM" id="MobiDB-lite"/>
    </source>
</evidence>
<accession>A0A0P0VYU1</accession>
<feature type="compositionally biased region" description="Polar residues" evidence="1">
    <location>
        <begin position="1"/>
        <end position="13"/>
    </location>
</feature>
<dbReference type="InParanoid" id="A0A0P0VYU1"/>
<proteinExistence type="predicted"/>
<reference evidence="2 3" key="3">
    <citation type="journal article" date="2013" name="Rice">
        <title>Improvement of the Oryza sativa Nipponbare reference genome using next generation sequence and optical map data.</title>
        <authorList>
            <person name="Kawahara Y."/>
            <person name="de la Bastide M."/>
            <person name="Hamilton J.P."/>
            <person name="Kanamori H."/>
            <person name="McCombie W.R."/>
            <person name="Ouyang S."/>
            <person name="Schwartz D.C."/>
            <person name="Tanaka T."/>
            <person name="Wu J."/>
            <person name="Zhou S."/>
            <person name="Childs K.L."/>
            <person name="Davidson R.M."/>
            <person name="Lin H."/>
            <person name="Quesada-Ocampo L."/>
            <person name="Vaillancourt B."/>
            <person name="Sakai H."/>
            <person name="Lee S.S."/>
            <person name="Kim J."/>
            <person name="Numa H."/>
            <person name="Itoh T."/>
            <person name="Buell C.R."/>
            <person name="Matsumoto T."/>
        </authorList>
    </citation>
    <scope>NUCLEOTIDE SEQUENCE [LARGE SCALE GENOMIC DNA]</scope>
    <source>
        <strain evidence="3">cv. Nipponbare</strain>
    </source>
</reference>
<evidence type="ECO:0000313" key="2">
    <source>
        <dbReference type="EMBL" id="BAS84743.1"/>
    </source>
</evidence>
<feature type="region of interest" description="Disordered" evidence="1">
    <location>
        <begin position="92"/>
        <end position="190"/>
    </location>
</feature>
<keyword evidence="3" id="KW-1185">Reference proteome</keyword>
<dbReference type="PaxDb" id="39947-A0A0P0VYU1"/>
<dbReference type="AlphaFoldDB" id="A0A0P0VYU1"/>
<sequence>MNKASTSTTNSDPSPHHHPVKYHTSTGEHLLQVLAVAVAAVEPGLLLTGAGKEEPVAVGQLSLTGAGNGAGWLLLLDPGLVAGRRDPTLAAAEMSGSSVGPGLVLDPARAGRGPARPVAPPAAAEESSRRRQRSRTRHAVGARRGGDGVGARGGGASANRRGRGRSAPRRRARIGGARASRRRERERVWG</sequence>
<feature type="compositionally biased region" description="Gly residues" evidence="1">
    <location>
        <begin position="147"/>
        <end position="156"/>
    </location>
</feature>
<organism evidence="2 3">
    <name type="scientific">Oryza sativa subsp. japonica</name>
    <name type="common">Rice</name>
    <dbReference type="NCBI Taxonomy" id="39947"/>
    <lineage>
        <taxon>Eukaryota</taxon>
        <taxon>Viridiplantae</taxon>
        <taxon>Streptophyta</taxon>
        <taxon>Embryophyta</taxon>
        <taxon>Tracheophyta</taxon>
        <taxon>Spermatophyta</taxon>
        <taxon>Magnoliopsida</taxon>
        <taxon>Liliopsida</taxon>
        <taxon>Poales</taxon>
        <taxon>Poaceae</taxon>
        <taxon>BOP clade</taxon>
        <taxon>Oryzoideae</taxon>
        <taxon>Oryzeae</taxon>
        <taxon>Oryzinae</taxon>
        <taxon>Oryza</taxon>
        <taxon>Oryza sativa</taxon>
    </lineage>
</organism>
<dbReference type="EMBL" id="AP014959">
    <property type="protein sequence ID" value="BAS84743.1"/>
    <property type="molecule type" value="Genomic_DNA"/>
</dbReference>
<gene>
    <name evidence="2" type="ordered locus">Os03g0421250</name>
    <name evidence="2" type="ORF">OSNPB_030421250</name>
</gene>
<feature type="compositionally biased region" description="Low complexity" evidence="1">
    <location>
        <begin position="107"/>
        <end position="125"/>
    </location>
</feature>
<protein>
    <submittedName>
        <fullName evidence="2">Os03g0421250 protein</fullName>
    </submittedName>
</protein>
<feature type="region of interest" description="Disordered" evidence="1">
    <location>
        <begin position="1"/>
        <end position="22"/>
    </location>
</feature>
<feature type="compositionally biased region" description="Basic residues" evidence="1">
    <location>
        <begin position="130"/>
        <end position="141"/>
    </location>
</feature>